<evidence type="ECO:0000313" key="2">
    <source>
        <dbReference type="Proteomes" id="UP001634394"/>
    </source>
</evidence>
<accession>A0ABD3XNB7</accession>
<feature type="non-terminal residue" evidence="1">
    <location>
        <position position="100"/>
    </location>
</feature>
<organism evidence="1 2">
    <name type="scientific">Sinanodonta woodiana</name>
    <name type="common">Chinese pond mussel</name>
    <name type="synonym">Anodonta woodiana</name>
    <dbReference type="NCBI Taxonomy" id="1069815"/>
    <lineage>
        <taxon>Eukaryota</taxon>
        <taxon>Metazoa</taxon>
        <taxon>Spiralia</taxon>
        <taxon>Lophotrochozoa</taxon>
        <taxon>Mollusca</taxon>
        <taxon>Bivalvia</taxon>
        <taxon>Autobranchia</taxon>
        <taxon>Heteroconchia</taxon>
        <taxon>Palaeoheterodonta</taxon>
        <taxon>Unionida</taxon>
        <taxon>Unionoidea</taxon>
        <taxon>Unionidae</taxon>
        <taxon>Unioninae</taxon>
        <taxon>Sinanodonta</taxon>
    </lineage>
</organism>
<proteinExistence type="predicted"/>
<name>A0ABD3XNB7_SINWO</name>
<dbReference type="AlphaFoldDB" id="A0ABD3XNB7"/>
<sequence>MEASNGYLKPETVMFVQPFCCYSSFDRVPENIQFHDNIEEHPLQGNPSEGYWTIVCNNEEVLNTEFETNNSQRIVPTPFANKQVIELNNMEIPHAQMTEY</sequence>
<comment type="caution">
    <text evidence="1">The sequence shown here is derived from an EMBL/GenBank/DDBJ whole genome shotgun (WGS) entry which is preliminary data.</text>
</comment>
<evidence type="ECO:0000313" key="1">
    <source>
        <dbReference type="EMBL" id="KAL3887101.1"/>
    </source>
</evidence>
<gene>
    <name evidence="1" type="ORF">ACJMK2_027057</name>
</gene>
<dbReference type="Proteomes" id="UP001634394">
    <property type="component" value="Unassembled WGS sequence"/>
</dbReference>
<protein>
    <submittedName>
        <fullName evidence="1">Uncharacterized protein</fullName>
    </submittedName>
</protein>
<keyword evidence="2" id="KW-1185">Reference proteome</keyword>
<dbReference type="EMBL" id="JBJQND010000002">
    <property type="protein sequence ID" value="KAL3887101.1"/>
    <property type="molecule type" value="Genomic_DNA"/>
</dbReference>
<reference evidence="1 2" key="1">
    <citation type="submission" date="2024-11" db="EMBL/GenBank/DDBJ databases">
        <title>Chromosome-level genome assembly of the freshwater bivalve Anodonta woodiana.</title>
        <authorList>
            <person name="Chen X."/>
        </authorList>
    </citation>
    <scope>NUCLEOTIDE SEQUENCE [LARGE SCALE GENOMIC DNA]</scope>
    <source>
        <strain evidence="1">MN2024</strain>
        <tissue evidence="1">Gills</tissue>
    </source>
</reference>